<dbReference type="EMBL" id="BQMJ01000011">
    <property type="protein sequence ID" value="GJQ09780.1"/>
    <property type="molecule type" value="Genomic_DNA"/>
</dbReference>
<dbReference type="AlphaFoldDB" id="A0A9C7PSN1"/>
<dbReference type="OrthoDB" id="416777at2759"/>
<keyword evidence="1 6" id="KW-0378">Hydrolase</keyword>
<evidence type="ECO:0000256" key="4">
    <source>
        <dbReference type="ARBA" id="ARBA00035393"/>
    </source>
</evidence>
<sequence>MSLLERVRESAEFVRSRAKHVSMDMEAIQSVGLRLKRILETRELSVHKIWNDCPLNPVWGENRAGICCLEDICRWIFWIDCINFCFWQREEEEKWTIWYKNKRYTGYFALCAALNLYLETRGNYVLSAEFLKQLTASQLKEILMPESQSQGVIPLLFERVHCLREAGCVLDEYFQGSVYYLIRSSHGSLETVVDKVVQYFPSFRDEAIYEGQRVFFYKRAQIFAADIFACLGQEALSFRDPCCLTMFADYRVPQVLHKWGVLNYSDILLAQLQQGMEIKETEEVEIRACSIAAVEMILKEIQKTSPNIFVSSQLIDYLLWSEAMNMKSLTELDKTPFHRVRTIFY</sequence>
<proteinExistence type="inferred from homology"/>
<organism evidence="7 8">
    <name type="scientific">Galdieria partita</name>
    <dbReference type="NCBI Taxonomy" id="83374"/>
    <lineage>
        <taxon>Eukaryota</taxon>
        <taxon>Rhodophyta</taxon>
        <taxon>Bangiophyceae</taxon>
        <taxon>Galdieriales</taxon>
        <taxon>Galdieriaceae</taxon>
        <taxon>Galdieria</taxon>
    </lineage>
</organism>
<comment type="function">
    <text evidence="6">Catalyzes the hydrolysis of queuosine 5'-phosphate, releasing the nucleobase queuine (q). Is required for salvage of queuine from exogenous queuosine (Q) that is imported and then converted to queuosine 5'-phosphate intracellularly.</text>
</comment>
<accession>A0A9C7PSN1</accession>
<dbReference type="GO" id="GO:0016787">
    <property type="term" value="F:hydrolase activity"/>
    <property type="evidence" value="ECO:0007669"/>
    <property type="project" value="UniProtKB-KW"/>
</dbReference>
<comment type="catalytic activity">
    <reaction evidence="5 6">
        <text>queuosine 5'-phosphate + H2O = queuine + D-ribose 5-phosphate</text>
        <dbReference type="Rhea" id="RHEA:75387"/>
        <dbReference type="ChEBI" id="CHEBI:15377"/>
        <dbReference type="ChEBI" id="CHEBI:17433"/>
        <dbReference type="ChEBI" id="CHEBI:78346"/>
        <dbReference type="ChEBI" id="CHEBI:194371"/>
    </reaction>
    <physiologicalReaction direction="left-to-right" evidence="5 6">
        <dbReference type="Rhea" id="RHEA:75388"/>
    </physiologicalReaction>
</comment>
<name>A0A9C7PSN1_9RHOD</name>
<evidence type="ECO:0000256" key="2">
    <source>
        <dbReference type="ARBA" id="ARBA00035119"/>
    </source>
</evidence>
<dbReference type="Proteomes" id="UP001061958">
    <property type="component" value="Unassembled WGS sequence"/>
</dbReference>
<evidence type="ECO:0000256" key="6">
    <source>
        <dbReference type="RuleBase" id="RU365002"/>
    </source>
</evidence>
<evidence type="ECO:0000256" key="1">
    <source>
        <dbReference type="ARBA" id="ARBA00022801"/>
    </source>
</evidence>
<dbReference type="PANTHER" id="PTHR21314">
    <property type="entry name" value="QUEUOSINE 5'-PHOSPHATE N-GLYCOSYLASE_HYDROLASE-RELATED"/>
    <property type="match status" value="1"/>
</dbReference>
<comment type="similarity">
    <text evidence="2 6">Belongs to the QNG1 protein family.</text>
</comment>
<dbReference type="EC" id="3.2.2.-" evidence="6"/>
<dbReference type="PANTHER" id="PTHR21314:SF0">
    <property type="entry name" value="QUEUOSINE 5'-PHOSPHATE N-GLYCOSYLASE_HYDROLASE"/>
    <property type="match status" value="1"/>
</dbReference>
<evidence type="ECO:0000256" key="3">
    <source>
        <dbReference type="ARBA" id="ARBA00035306"/>
    </source>
</evidence>
<evidence type="ECO:0000313" key="8">
    <source>
        <dbReference type="Proteomes" id="UP001061958"/>
    </source>
</evidence>
<reference evidence="7" key="2">
    <citation type="submission" date="2022-01" db="EMBL/GenBank/DDBJ databases">
        <authorList>
            <person name="Hirooka S."/>
            <person name="Miyagishima S.Y."/>
        </authorList>
    </citation>
    <scope>NUCLEOTIDE SEQUENCE</scope>
    <source>
        <strain evidence="7">NBRC 102759</strain>
    </source>
</reference>
<evidence type="ECO:0000313" key="7">
    <source>
        <dbReference type="EMBL" id="GJQ09780.1"/>
    </source>
</evidence>
<comment type="caution">
    <text evidence="7">The sequence shown here is derived from an EMBL/GenBank/DDBJ whole genome shotgun (WGS) entry which is preliminary data.</text>
</comment>
<evidence type="ECO:0000256" key="5">
    <source>
        <dbReference type="ARBA" id="ARBA00048204"/>
    </source>
</evidence>
<keyword evidence="8" id="KW-1185">Reference proteome</keyword>
<dbReference type="Pfam" id="PF10343">
    <property type="entry name" value="Q_salvage"/>
    <property type="match status" value="1"/>
</dbReference>
<gene>
    <name evidence="7" type="ORF">GpartN1_g1571.t1</name>
</gene>
<protein>
    <recommendedName>
        <fullName evidence="3 6">Queuosine 5'-phosphate N-glycosylase/hydrolase</fullName>
        <ecNumber evidence="6">3.2.2.-</ecNumber>
    </recommendedName>
    <alternativeName>
        <fullName evidence="4 6">Queuosine-nucleotide N-glycosylase/hydrolase</fullName>
    </alternativeName>
</protein>
<reference evidence="7" key="1">
    <citation type="journal article" date="2022" name="Proc. Natl. Acad. Sci. U.S.A.">
        <title>Life cycle and functional genomics of the unicellular red alga Galdieria for elucidating algal and plant evolution and industrial use.</title>
        <authorList>
            <person name="Hirooka S."/>
            <person name="Itabashi T."/>
            <person name="Ichinose T.M."/>
            <person name="Onuma R."/>
            <person name="Fujiwara T."/>
            <person name="Yamashita S."/>
            <person name="Jong L.W."/>
            <person name="Tomita R."/>
            <person name="Iwane A.H."/>
            <person name="Miyagishima S.Y."/>
        </authorList>
    </citation>
    <scope>NUCLEOTIDE SEQUENCE</scope>
    <source>
        <strain evidence="7">NBRC 102759</strain>
    </source>
</reference>
<dbReference type="InterPro" id="IPR019438">
    <property type="entry name" value="Q_salvage"/>
</dbReference>
<dbReference type="GO" id="GO:0006400">
    <property type="term" value="P:tRNA modification"/>
    <property type="evidence" value="ECO:0007669"/>
    <property type="project" value="TreeGrafter"/>
</dbReference>